<reference evidence="2 3" key="1">
    <citation type="submission" date="2014-07" db="EMBL/GenBank/DDBJ databases">
        <title>Complete genome sequence of a moderately halophilic bacterium Terribacillus aidingensis MP602, isolated from Cryptomeria fortunei in Tianmu mountain in China.</title>
        <authorList>
            <person name="Wang Y."/>
            <person name="Lu P."/>
            <person name="Zhang L."/>
        </authorList>
    </citation>
    <scope>NUCLEOTIDE SEQUENCE [LARGE SCALE GENOMIC DNA]</scope>
    <source>
        <strain evidence="2 3">MP602</strain>
    </source>
</reference>
<dbReference type="EMBL" id="CP008876">
    <property type="protein sequence ID" value="AIF66223.1"/>
    <property type="molecule type" value="Genomic_DNA"/>
</dbReference>
<proteinExistence type="predicted"/>
<accession>A0A075LP62</accession>
<dbReference type="AlphaFoldDB" id="A0A075LP62"/>
<protein>
    <recommendedName>
        <fullName evidence="4">YkyB-like protein</fullName>
    </recommendedName>
</protein>
<dbReference type="InterPro" id="IPR025552">
    <property type="entry name" value="YkyB"/>
</dbReference>
<feature type="compositionally biased region" description="Polar residues" evidence="1">
    <location>
        <begin position="133"/>
        <end position="146"/>
    </location>
</feature>
<dbReference type="RefSeq" id="WP_038559783.1">
    <property type="nucleotide sequence ID" value="NZ_CP008876.1"/>
</dbReference>
<dbReference type="OrthoDB" id="2360869at2"/>
<gene>
    <name evidence="2" type="ORF">GZ22_06055</name>
</gene>
<feature type="region of interest" description="Disordered" evidence="1">
    <location>
        <begin position="118"/>
        <end position="157"/>
    </location>
</feature>
<dbReference type="Pfam" id="PF14177">
    <property type="entry name" value="YkyB"/>
    <property type="match status" value="1"/>
</dbReference>
<evidence type="ECO:0000313" key="3">
    <source>
        <dbReference type="Proteomes" id="UP000027980"/>
    </source>
</evidence>
<evidence type="ECO:0008006" key="4">
    <source>
        <dbReference type="Google" id="ProtNLM"/>
    </source>
</evidence>
<organism evidence="2 3">
    <name type="scientific">Terribacillus saccharophilus</name>
    <dbReference type="NCBI Taxonomy" id="361277"/>
    <lineage>
        <taxon>Bacteria</taxon>
        <taxon>Bacillati</taxon>
        <taxon>Bacillota</taxon>
        <taxon>Bacilli</taxon>
        <taxon>Bacillales</taxon>
        <taxon>Bacillaceae</taxon>
        <taxon>Terribacillus</taxon>
    </lineage>
</organism>
<feature type="compositionally biased region" description="Low complexity" evidence="1">
    <location>
        <begin position="121"/>
        <end position="132"/>
    </location>
</feature>
<evidence type="ECO:0000256" key="1">
    <source>
        <dbReference type="SAM" id="MobiDB-lite"/>
    </source>
</evidence>
<dbReference type="GeneID" id="34221407"/>
<dbReference type="Proteomes" id="UP000027980">
    <property type="component" value="Chromosome"/>
</dbReference>
<sequence>MKVNWTLEDIAKALFVVNRHAKTASDPSHLYQLKKQTVAKLLEQNKAKKIGLHFSEHPKLSRQHSTMLVQIADYYFHIPAAKEDFKSLPHLGELDKTFRNPRPNLSLSQAKRILSSYLDIPQQDTKPKQQTPVSRSAYYTPSSLGQFTWPDKKKHRS</sequence>
<evidence type="ECO:0000313" key="2">
    <source>
        <dbReference type="EMBL" id="AIF66223.1"/>
    </source>
</evidence>
<name>A0A075LP62_9BACI</name>
<dbReference type="HOGENOM" id="CLU_125838_0_0_9"/>
<dbReference type="KEGG" id="tap:GZ22_06055"/>